<accession>A0A345T824</accession>
<evidence type="ECO:0000313" key="1">
    <source>
        <dbReference type="EMBL" id="AXI82129.1"/>
    </source>
</evidence>
<name>A0A345T824_9CLOS</name>
<sequence>MDLSFIIVQILSALYNNDLSALYILINSYKNIVDTVGEGGLNDPQAQVNVLKSYVATCSTTDLHRSILTQSIDLSASYDAVGCLVSIAKNLTMHSEGVIEIIKEMELFEVCNGKRASKRYLKRLSDLCTSKHMILTQAGLSAVEEADLLRTHYFVSEDGYVSNCGLARMLMLTLCNGAL</sequence>
<organism evidence="1">
    <name type="scientific">Grapevine leafroll-associated virus 3</name>
    <dbReference type="NCBI Taxonomy" id="55951"/>
    <lineage>
        <taxon>Viruses</taxon>
        <taxon>Riboviria</taxon>
        <taxon>Orthornavirae</taxon>
        <taxon>Kitrinoviricota</taxon>
        <taxon>Alsuviricetes</taxon>
        <taxon>Martellivirales</taxon>
        <taxon>Closteroviridae</taxon>
        <taxon>Ampelovirus</taxon>
        <taxon>Ampelovirus trivitis</taxon>
    </lineage>
</organism>
<reference evidence="1" key="1">
    <citation type="submission" date="2018-06" db="EMBL/GenBank/DDBJ databases">
        <title>Characterization of grapevine leafroll-associated virus 3 genetic variants and application towards RT-qPCR assay design.</title>
        <authorList>
            <person name="Al Rwahnih M."/>
            <person name="Diaz-Lara A."/>
        </authorList>
    </citation>
    <scope>NUCLEOTIDE SEQUENCE</scope>
    <source>
        <strain evidence="1">Gre233</strain>
    </source>
</reference>
<gene>
    <name evidence="1" type="primary">ORF10</name>
</gene>
<protein>
    <submittedName>
        <fullName evidence="1">19.7 kDa protein</fullName>
    </submittedName>
</protein>
<proteinExistence type="predicted"/>
<dbReference type="EMBL" id="MH521105">
    <property type="protein sequence ID" value="AXI82129.1"/>
    <property type="molecule type" value="Genomic_RNA"/>
</dbReference>